<sequence length="264" mass="30529">MQLKVMSFNIRVDIPEDGMNAWEYRKVMVSNIIENHHPYVFGIQEGLLSMIKDLETNLPEYRWIGDGRRGGNDDEYCAIFYDHQKLECIDKGQFWLSDTPEIPNSISWESDFPRICTWGHFRSKHDTDREFIIYNTHLDHISQLARENGTALILERVQKHTEDYQVPIILTGDLNSEPDNLVIRFLRGEETIQELTANLKDTFKVVNCKPGQTFHDFSGGINGEPIDYIFCTPECKVLSAVVDRSKINGNYASDHYPIIVTLEL</sequence>
<dbReference type="Proteomes" id="UP000339690">
    <property type="component" value="Chromosome"/>
</dbReference>
<dbReference type="GO" id="GO:0004519">
    <property type="term" value="F:endonuclease activity"/>
    <property type="evidence" value="ECO:0007669"/>
    <property type="project" value="UniProtKB-KW"/>
</dbReference>
<dbReference type="InterPro" id="IPR036691">
    <property type="entry name" value="Endo/exonu/phosph_ase_sf"/>
</dbReference>
<dbReference type="RefSeq" id="WP_153790599.1">
    <property type="nucleotide sequence ID" value="NZ_CP045915.1"/>
</dbReference>
<name>A0A5Q2TFL0_9BACI</name>
<keyword evidence="2" id="KW-0540">Nuclease</keyword>
<dbReference type="PANTHER" id="PTHR12121:SF36">
    <property type="entry name" value="ENDONUCLEASE_EXONUCLEASE_PHOSPHATASE DOMAIN-CONTAINING PROTEIN"/>
    <property type="match status" value="1"/>
</dbReference>
<dbReference type="Gene3D" id="3.60.10.10">
    <property type="entry name" value="Endonuclease/exonuclease/phosphatase"/>
    <property type="match status" value="1"/>
</dbReference>
<dbReference type="EMBL" id="CP045915">
    <property type="protein sequence ID" value="QGH33584.1"/>
    <property type="molecule type" value="Genomic_DNA"/>
</dbReference>
<feature type="domain" description="Endonuclease/exonuclease/phosphatase" evidence="1">
    <location>
        <begin position="6"/>
        <end position="255"/>
    </location>
</feature>
<accession>A0A5Q2TFL0</accession>
<gene>
    <name evidence="2" type="ORF">GI584_05945</name>
</gene>
<keyword evidence="2" id="KW-0255">Endonuclease</keyword>
<dbReference type="KEGG" id="grc:GI584_05945"/>
<organism evidence="2 3">
    <name type="scientific">Gracilibacillus salitolerans</name>
    <dbReference type="NCBI Taxonomy" id="2663022"/>
    <lineage>
        <taxon>Bacteria</taxon>
        <taxon>Bacillati</taxon>
        <taxon>Bacillota</taxon>
        <taxon>Bacilli</taxon>
        <taxon>Bacillales</taxon>
        <taxon>Bacillaceae</taxon>
        <taxon>Gracilibacillus</taxon>
    </lineage>
</organism>
<dbReference type="CDD" id="cd09083">
    <property type="entry name" value="EEP-1"/>
    <property type="match status" value="1"/>
</dbReference>
<keyword evidence="3" id="KW-1185">Reference proteome</keyword>
<proteinExistence type="predicted"/>
<dbReference type="Pfam" id="PF03372">
    <property type="entry name" value="Exo_endo_phos"/>
    <property type="match status" value="1"/>
</dbReference>
<dbReference type="InterPro" id="IPR050410">
    <property type="entry name" value="CCR4/nocturin_mRNA_transcr"/>
</dbReference>
<evidence type="ECO:0000313" key="2">
    <source>
        <dbReference type="EMBL" id="QGH33584.1"/>
    </source>
</evidence>
<evidence type="ECO:0000313" key="3">
    <source>
        <dbReference type="Proteomes" id="UP000339690"/>
    </source>
</evidence>
<dbReference type="SUPFAM" id="SSF56219">
    <property type="entry name" value="DNase I-like"/>
    <property type="match status" value="1"/>
</dbReference>
<dbReference type="PANTHER" id="PTHR12121">
    <property type="entry name" value="CARBON CATABOLITE REPRESSOR PROTEIN 4"/>
    <property type="match status" value="1"/>
</dbReference>
<dbReference type="InterPro" id="IPR005135">
    <property type="entry name" value="Endo/exonuclease/phosphatase"/>
</dbReference>
<dbReference type="AlphaFoldDB" id="A0A5Q2TFL0"/>
<reference evidence="2 3" key="1">
    <citation type="submission" date="2019-11" db="EMBL/GenBank/DDBJ databases">
        <title>Gracilibacillus salitolerans sp. nov., a moderate halophile isolated from a saline soil in northwest China.</title>
        <authorList>
            <person name="Gan L."/>
        </authorList>
    </citation>
    <scope>NUCLEOTIDE SEQUENCE [LARGE SCALE GENOMIC DNA]</scope>
    <source>
        <strain evidence="2 3">SCU50</strain>
    </source>
</reference>
<keyword evidence="2" id="KW-0378">Hydrolase</keyword>
<evidence type="ECO:0000259" key="1">
    <source>
        <dbReference type="Pfam" id="PF03372"/>
    </source>
</evidence>
<dbReference type="GO" id="GO:0000175">
    <property type="term" value="F:3'-5'-RNA exonuclease activity"/>
    <property type="evidence" value="ECO:0007669"/>
    <property type="project" value="TreeGrafter"/>
</dbReference>
<protein>
    <submittedName>
        <fullName evidence="2">Endonuclease</fullName>
    </submittedName>
</protein>